<keyword evidence="2 5" id="KW-0812">Transmembrane</keyword>
<keyword evidence="8" id="KW-1185">Reference proteome</keyword>
<dbReference type="Proteomes" id="UP000184222">
    <property type="component" value="Chromosome"/>
</dbReference>
<gene>
    <name evidence="7" type="ORF">F7310_00470</name>
</gene>
<evidence type="ECO:0000313" key="7">
    <source>
        <dbReference type="EMBL" id="API85918.1"/>
    </source>
</evidence>
<reference evidence="7 8" key="1">
    <citation type="journal article" date="2016" name="Appl. Environ. Microbiol.">
        <title>Whole genome relationships among Francisella bacteria of diverse origin define new species and provide specific regions for detection.</title>
        <authorList>
            <person name="Challacombe J.F."/>
            <person name="Petersen J.M."/>
            <person name="Gallegos-Graves V."/>
            <person name="Hodge D."/>
            <person name="Pillai S."/>
            <person name="Kuske C.R."/>
        </authorList>
    </citation>
    <scope>NUCLEOTIDE SEQUENCE [LARGE SCALE GENOMIC DNA]</scope>
    <source>
        <strain evidence="8">TX07-7310</strain>
    </source>
</reference>
<evidence type="ECO:0000259" key="6">
    <source>
        <dbReference type="Pfam" id="PF13515"/>
    </source>
</evidence>
<dbReference type="OrthoDB" id="5605756at2"/>
<dbReference type="GO" id="GO:0016020">
    <property type="term" value="C:membrane"/>
    <property type="evidence" value="ECO:0007669"/>
    <property type="project" value="UniProtKB-SubCell"/>
</dbReference>
<feature type="transmembrane region" description="Helical" evidence="5">
    <location>
        <begin position="35"/>
        <end position="53"/>
    </location>
</feature>
<comment type="subcellular location">
    <subcellularLocation>
        <location evidence="1">Membrane</location>
        <topology evidence="1">Multi-pass membrane protein</topology>
    </subcellularLocation>
</comment>
<keyword evidence="3 5" id="KW-1133">Transmembrane helix</keyword>
<dbReference type="RefSeq" id="WP_072711120.1">
    <property type="nucleotide sequence ID" value="NZ_CP016796.1"/>
</dbReference>
<feature type="transmembrane region" description="Helical" evidence="5">
    <location>
        <begin position="133"/>
        <end position="155"/>
    </location>
</feature>
<evidence type="ECO:0000256" key="1">
    <source>
        <dbReference type="ARBA" id="ARBA00004141"/>
    </source>
</evidence>
<evidence type="ECO:0000256" key="4">
    <source>
        <dbReference type="ARBA" id="ARBA00023136"/>
    </source>
</evidence>
<name>A0A1L4BPZ9_9GAMM</name>
<dbReference type="AlphaFoldDB" id="A0A1L4BPZ9"/>
<evidence type="ECO:0000256" key="3">
    <source>
        <dbReference type="ARBA" id="ARBA00022989"/>
    </source>
</evidence>
<sequence length="328" mass="37575">MISVLREKIIIESFLLTLLLGTISLLGYLFLPKVLYFNLIAMIALSATPIHGAYKKPYSYILISVILTTISLIIGIYISNKSELIPLCTIAMGILAVYLPTRYPQIPEILTKFCFIAYISSALTHNSNNLSTILFAFCIVVIVLLFYYFITNQLLYKKQKTLIREKVQEPYHHSLYVVIISLIIGYFITNLMIFYLPNTSSWWILMTIVLVIGFSYEGIKKTAIKRGIANIIGPILIVLMMIPIKEYFHLQIALLLILFFLVNCLISYYLLLSLFVSCMIISWHIVISSSQQLYAIALSRSLETLIAVCIVLSVSWIYKRTIFRLYKN</sequence>
<dbReference type="InterPro" id="IPR049453">
    <property type="entry name" value="Memb_transporter_dom"/>
</dbReference>
<feature type="transmembrane region" description="Helical" evidence="5">
    <location>
        <begin position="60"/>
        <end position="78"/>
    </location>
</feature>
<dbReference type="STRING" id="573570.F7310_00470"/>
<keyword evidence="4 5" id="KW-0472">Membrane</keyword>
<feature type="domain" description="Integral membrane bound transporter" evidence="6">
    <location>
        <begin position="192"/>
        <end position="313"/>
    </location>
</feature>
<proteinExistence type="predicted"/>
<feature type="transmembrane region" description="Helical" evidence="5">
    <location>
        <begin position="226"/>
        <end position="244"/>
    </location>
</feature>
<evidence type="ECO:0000256" key="5">
    <source>
        <dbReference type="SAM" id="Phobius"/>
    </source>
</evidence>
<feature type="transmembrane region" description="Helical" evidence="5">
    <location>
        <begin position="202"/>
        <end position="219"/>
    </location>
</feature>
<accession>A0A1L4BPZ9</accession>
<organism evidence="7 8">
    <name type="scientific">Francisella uliginis</name>
    <dbReference type="NCBI Taxonomy" id="573570"/>
    <lineage>
        <taxon>Bacteria</taxon>
        <taxon>Pseudomonadati</taxon>
        <taxon>Pseudomonadota</taxon>
        <taxon>Gammaproteobacteria</taxon>
        <taxon>Thiotrichales</taxon>
        <taxon>Francisellaceae</taxon>
        <taxon>Francisella</taxon>
    </lineage>
</organism>
<evidence type="ECO:0000313" key="8">
    <source>
        <dbReference type="Proteomes" id="UP000184222"/>
    </source>
</evidence>
<dbReference type="KEGG" id="frx:F7310_00470"/>
<feature type="transmembrane region" description="Helical" evidence="5">
    <location>
        <begin position="84"/>
        <end position="100"/>
    </location>
</feature>
<dbReference type="Pfam" id="PF13515">
    <property type="entry name" value="FUSC_2"/>
    <property type="match status" value="1"/>
</dbReference>
<protein>
    <recommendedName>
        <fullName evidence="6">Integral membrane bound transporter domain-containing protein</fullName>
    </recommendedName>
</protein>
<evidence type="ECO:0000256" key="2">
    <source>
        <dbReference type="ARBA" id="ARBA00022692"/>
    </source>
</evidence>
<feature type="transmembrane region" description="Helical" evidence="5">
    <location>
        <begin position="293"/>
        <end position="318"/>
    </location>
</feature>
<feature type="transmembrane region" description="Helical" evidence="5">
    <location>
        <begin position="250"/>
        <end position="281"/>
    </location>
</feature>
<feature type="transmembrane region" description="Helical" evidence="5">
    <location>
        <begin position="9"/>
        <end position="29"/>
    </location>
</feature>
<dbReference type="EMBL" id="CP016796">
    <property type="protein sequence ID" value="API85918.1"/>
    <property type="molecule type" value="Genomic_DNA"/>
</dbReference>
<feature type="transmembrane region" description="Helical" evidence="5">
    <location>
        <begin position="175"/>
        <end position="196"/>
    </location>
</feature>